<dbReference type="AlphaFoldDB" id="A0A2P6P2I3"/>
<dbReference type="Gramene" id="PRQ16132">
    <property type="protein sequence ID" value="PRQ16132"/>
    <property type="gene ID" value="RchiOBHm_Chr7g0180871"/>
</dbReference>
<protein>
    <submittedName>
        <fullName evidence="1">Uncharacterized protein</fullName>
    </submittedName>
</protein>
<dbReference type="Proteomes" id="UP000238479">
    <property type="component" value="Chromosome 7"/>
</dbReference>
<proteinExistence type="predicted"/>
<evidence type="ECO:0000313" key="1">
    <source>
        <dbReference type="EMBL" id="PRQ16132.1"/>
    </source>
</evidence>
<gene>
    <name evidence="1" type="ORF">RchiOBHm_Chr7g0180871</name>
</gene>
<accession>A0A2P6P2I3</accession>
<name>A0A2P6P2I3_ROSCH</name>
<keyword evidence="2" id="KW-1185">Reference proteome</keyword>
<reference evidence="1 2" key="1">
    <citation type="journal article" date="2018" name="Nat. Genet.">
        <title>The Rosa genome provides new insights in the design of modern roses.</title>
        <authorList>
            <person name="Bendahmane M."/>
        </authorList>
    </citation>
    <scope>NUCLEOTIDE SEQUENCE [LARGE SCALE GENOMIC DNA]</scope>
    <source>
        <strain evidence="2">cv. Old Blush</strain>
    </source>
</reference>
<organism evidence="1 2">
    <name type="scientific">Rosa chinensis</name>
    <name type="common">China rose</name>
    <dbReference type="NCBI Taxonomy" id="74649"/>
    <lineage>
        <taxon>Eukaryota</taxon>
        <taxon>Viridiplantae</taxon>
        <taxon>Streptophyta</taxon>
        <taxon>Embryophyta</taxon>
        <taxon>Tracheophyta</taxon>
        <taxon>Spermatophyta</taxon>
        <taxon>Magnoliopsida</taxon>
        <taxon>eudicotyledons</taxon>
        <taxon>Gunneridae</taxon>
        <taxon>Pentapetalae</taxon>
        <taxon>rosids</taxon>
        <taxon>fabids</taxon>
        <taxon>Rosales</taxon>
        <taxon>Rosaceae</taxon>
        <taxon>Rosoideae</taxon>
        <taxon>Rosoideae incertae sedis</taxon>
        <taxon>Rosa</taxon>
    </lineage>
</organism>
<evidence type="ECO:0000313" key="2">
    <source>
        <dbReference type="Proteomes" id="UP000238479"/>
    </source>
</evidence>
<comment type="caution">
    <text evidence="1">The sequence shown here is derived from an EMBL/GenBank/DDBJ whole genome shotgun (WGS) entry which is preliminary data.</text>
</comment>
<sequence>MSKNSSSAVEALASILYTAWAIWSYMNNLIFKHLQASPTSCVFQASQKLGSFKPLKNF</sequence>
<dbReference type="EMBL" id="PDCK01000045">
    <property type="protein sequence ID" value="PRQ16132.1"/>
    <property type="molecule type" value="Genomic_DNA"/>
</dbReference>